<feature type="signal peptide" evidence="1">
    <location>
        <begin position="1"/>
        <end position="22"/>
    </location>
</feature>
<dbReference type="KEGG" id="asag:FGM00_14475"/>
<dbReference type="AlphaFoldDB" id="A0A5B7SRL6"/>
<dbReference type="Pfam" id="PF05299">
    <property type="entry name" value="Peptidase_M61"/>
    <property type="match status" value="1"/>
</dbReference>
<dbReference type="InterPro" id="IPR007963">
    <property type="entry name" value="Peptidase_M61_catalytic"/>
</dbReference>
<dbReference type="OrthoDB" id="9778516at2"/>
<reference evidence="4 5" key="1">
    <citation type="submission" date="2019-05" db="EMBL/GenBank/DDBJ databases">
        <title>Genome sequencing of F202Z8.</title>
        <authorList>
            <person name="Kwon Y.M."/>
        </authorList>
    </citation>
    <scope>NUCLEOTIDE SEQUENCE [LARGE SCALE GENOMIC DNA]</scope>
    <source>
        <strain evidence="4 5">F202Z8</strain>
    </source>
</reference>
<evidence type="ECO:0000259" key="3">
    <source>
        <dbReference type="Pfam" id="PF17899"/>
    </source>
</evidence>
<dbReference type="SUPFAM" id="SSF50156">
    <property type="entry name" value="PDZ domain-like"/>
    <property type="match status" value="1"/>
</dbReference>
<protein>
    <submittedName>
        <fullName evidence="4">Peptidase M61</fullName>
    </submittedName>
</protein>
<dbReference type="InterPro" id="IPR040756">
    <property type="entry name" value="Peptidase_M61_N"/>
</dbReference>
<evidence type="ECO:0000313" key="5">
    <source>
        <dbReference type="Proteomes" id="UP000310017"/>
    </source>
</evidence>
<dbReference type="InterPro" id="IPR027268">
    <property type="entry name" value="Peptidase_M4/M1_CTD_sf"/>
</dbReference>
<evidence type="ECO:0000259" key="2">
    <source>
        <dbReference type="Pfam" id="PF05299"/>
    </source>
</evidence>
<keyword evidence="1" id="KW-0732">Signal</keyword>
<evidence type="ECO:0000256" key="1">
    <source>
        <dbReference type="SAM" id="SignalP"/>
    </source>
</evidence>
<sequence>MRKLVCSSLSVMLLLGCGATKTLVTADKTPIMVSMDLKNVTDDKVMVSIDPGAFTSDSVSFRIPKTVPGTYSTDDYGKYIEGLKALDYDGATLAVTKADDNTWNIANAKALDKITYYVNDTFDSENEQEEAVFSPAGTNILAGENFMLNLHGFVGYFKGYEEVPYELGISKPSDLEATTSLPKKVDDVENVDADVFTAGRYFEVIDNPILYAKPNTETFQINDITVTLSVYSPNGTYTAASLKDRMEKMMTAQKAFLGDIDSTKEYSILLYLSQMGDTDANGFGALEHHTSTVVVLPEVMQKEALEQAMVDVVSHEFFHIVTPLNVHSNEIQYFDFNNPQMSQHLWMYEGTTEYFANLFQIHEGLIDETEFYKRIMDKIENASSYNDRLSFTEMSKNVLEEPYKDEYGNVYEKGALINMALDIRLRELSNGEKGVLWLMKELSKKYGDSTPFEDDALIDEIVAMTYPEIRTFFDMHVLGDTPIDYDSYLVKVGLTNAEQEIESGYFLKGEVPYIDVDQKNDNAIFIRKGIALNSFFTGLGVQGGDIIKSINDTPINLEAIRGIIGTSFGWTPETPVKMVVERDGAEMTVEGLAGKAMVNEKKIVPLENASDEQIVLRNAWMKG</sequence>
<gene>
    <name evidence="4" type="ORF">FGM00_14475</name>
</gene>
<accession>A0A5B7SRL6</accession>
<name>A0A5B7SRL6_9FLAO</name>
<feature type="domain" description="Peptidase M61 catalytic" evidence="2">
    <location>
        <begin position="310"/>
        <end position="417"/>
    </location>
</feature>
<dbReference type="InterPro" id="IPR036034">
    <property type="entry name" value="PDZ_sf"/>
</dbReference>
<dbReference type="SUPFAM" id="SSF55486">
    <property type="entry name" value="Metalloproteases ('zincins'), catalytic domain"/>
    <property type="match status" value="1"/>
</dbReference>
<feature type="chain" id="PRO_5023029130" evidence="1">
    <location>
        <begin position="23"/>
        <end position="623"/>
    </location>
</feature>
<dbReference type="Gene3D" id="2.60.40.3650">
    <property type="match status" value="1"/>
</dbReference>
<keyword evidence="5" id="KW-1185">Reference proteome</keyword>
<evidence type="ECO:0000313" key="4">
    <source>
        <dbReference type="EMBL" id="QCX01256.1"/>
    </source>
</evidence>
<dbReference type="Proteomes" id="UP000310017">
    <property type="component" value="Chromosome"/>
</dbReference>
<organism evidence="4 5">
    <name type="scientific">Aggregatimonas sangjinii</name>
    <dbReference type="NCBI Taxonomy" id="2583587"/>
    <lineage>
        <taxon>Bacteria</taxon>
        <taxon>Pseudomonadati</taxon>
        <taxon>Bacteroidota</taxon>
        <taxon>Flavobacteriia</taxon>
        <taxon>Flavobacteriales</taxon>
        <taxon>Flavobacteriaceae</taxon>
        <taxon>Aggregatimonas</taxon>
    </lineage>
</organism>
<dbReference type="Pfam" id="PF17899">
    <property type="entry name" value="Peptidase_M61_N"/>
    <property type="match status" value="1"/>
</dbReference>
<feature type="domain" description="Peptidase M61 N-terminal" evidence="3">
    <location>
        <begin position="34"/>
        <end position="213"/>
    </location>
</feature>
<dbReference type="PROSITE" id="PS51257">
    <property type="entry name" value="PROKAR_LIPOPROTEIN"/>
    <property type="match status" value="1"/>
</dbReference>
<dbReference type="RefSeq" id="WP_138853595.1">
    <property type="nucleotide sequence ID" value="NZ_CP040710.1"/>
</dbReference>
<dbReference type="Gene3D" id="1.10.390.10">
    <property type="entry name" value="Neutral Protease Domain 2"/>
    <property type="match status" value="1"/>
</dbReference>
<proteinExistence type="predicted"/>
<dbReference type="EMBL" id="CP040710">
    <property type="protein sequence ID" value="QCX01256.1"/>
    <property type="molecule type" value="Genomic_DNA"/>
</dbReference>